<dbReference type="InterPro" id="IPR039424">
    <property type="entry name" value="SBP_5"/>
</dbReference>
<dbReference type="Proteomes" id="UP000253941">
    <property type="component" value="Unassembled WGS sequence"/>
</dbReference>
<protein>
    <submittedName>
        <fullName evidence="7">ABC transporter substrate-binding protein</fullName>
    </submittedName>
</protein>
<dbReference type="GO" id="GO:0043190">
    <property type="term" value="C:ATP-binding cassette (ABC) transporter complex"/>
    <property type="evidence" value="ECO:0007669"/>
    <property type="project" value="InterPro"/>
</dbReference>
<feature type="chain" id="PRO_5016885874" evidence="5">
    <location>
        <begin position="31"/>
        <end position="511"/>
    </location>
</feature>
<evidence type="ECO:0000313" key="8">
    <source>
        <dbReference type="Proteomes" id="UP000253941"/>
    </source>
</evidence>
<proteinExistence type="inferred from homology"/>
<organism evidence="7 8">
    <name type="scientific">Ferruginivarius sediminum</name>
    <dbReference type="NCBI Taxonomy" id="2661937"/>
    <lineage>
        <taxon>Bacteria</taxon>
        <taxon>Pseudomonadati</taxon>
        <taxon>Pseudomonadota</taxon>
        <taxon>Alphaproteobacteria</taxon>
        <taxon>Rhodospirillales</taxon>
        <taxon>Rhodospirillaceae</taxon>
        <taxon>Ferruginivarius</taxon>
    </lineage>
</organism>
<dbReference type="Gene3D" id="3.40.190.10">
    <property type="entry name" value="Periplasmic binding protein-like II"/>
    <property type="match status" value="1"/>
</dbReference>
<evidence type="ECO:0000256" key="2">
    <source>
        <dbReference type="ARBA" id="ARBA00005695"/>
    </source>
</evidence>
<dbReference type="InterPro" id="IPR000914">
    <property type="entry name" value="SBP_5_dom"/>
</dbReference>
<dbReference type="PIRSF" id="PIRSF002741">
    <property type="entry name" value="MppA"/>
    <property type="match status" value="1"/>
</dbReference>
<evidence type="ECO:0000256" key="3">
    <source>
        <dbReference type="ARBA" id="ARBA00022448"/>
    </source>
</evidence>
<evidence type="ECO:0000256" key="1">
    <source>
        <dbReference type="ARBA" id="ARBA00004418"/>
    </source>
</evidence>
<dbReference type="Gene3D" id="3.10.105.10">
    <property type="entry name" value="Dipeptide-binding Protein, Domain 3"/>
    <property type="match status" value="1"/>
</dbReference>
<accession>A0A369T9M9</accession>
<dbReference type="CDD" id="cd00995">
    <property type="entry name" value="PBP2_NikA_DppA_OppA_like"/>
    <property type="match status" value="1"/>
</dbReference>
<gene>
    <name evidence="7" type="ORF">DRB17_14385</name>
</gene>
<keyword evidence="8" id="KW-1185">Reference proteome</keyword>
<dbReference type="EMBL" id="QPMH01000015">
    <property type="protein sequence ID" value="RDD61085.1"/>
    <property type="molecule type" value="Genomic_DNA"/>
</dbReference>
<dbReference type="InterPro" id="IPR030678">
    <property type="entry name" value="Peptide/Ni-bd"/>
</dbReference>
<feature type="domain" description="Solute-binding protein family 5" evidence="6">
    <location>
        <begin position="77"/>
        <end position="424"/>
    </location>
</feature>
<dbReference type="GO" id="GO:0030288">
    <property type="term" value="C:outer membrane-bounded periplasmic space"/>
    <property type="evidence" value="ECO:0007669"/>
    <property type="project" value="UniProtKB-ARBA"/>
</dbReference>
<dbReference type="GO" id="GO:1904680">
    <property type="term" value="F:peptide transmembrane transporter activity"/>
    <property type="evidence" value="ECO:0007669"/>
    <property type="project" value="TreeGrafter"/>
</dbReference>
<dbReference type="PANTHER" id="PTHR30290">
    <property type="entry name" value="PERIPLASMIC BINDING COMPONENT OF ABC TRANSPORTER"/>
    <property type="match status" value="1"/>
</dbReference>
<dbReference type="PANTHER" id="PTHR30290:SF9">
    <property type="entry name" value="OLIGOPEPTIDE-BINDING PROTEIN APPA"/>
    <property type="match status" value="1"/>
</dbReference>
<sequence>MREAIIMHFKWLLPAGAAFAAAFGAASAFADGGTLKIGRDQDSNTLDPIFTIENADIWVLNNMNAKLVEVNEDMTGVAPDLAKSWDISEDKTTYTFHLREGLKFSDGSALTASDVEFSLERLRDEKESVLRSMFQVMEDVKAPDEHTVVIELEHPSAPFLSALAVFSASILPEDVVKERGDDFGTNPVGAGAFKFKTWERGNRIVLEKNPHYHKDGQPKVDEVQWLVEANDNTRILKLQAGEIDAAIFIPFSRVEGLQNDPNVQVHLDPSSREDHVLINHEHPPLDNVKVRRALYHAIDREGIIDAVLFGHGTVATSFVPKGQMFHNPDTPTYDYDPDKARQLLDEAGVEDLTLEIITAAGNETQQQTAVLLQNMLKQVGIELNIVKQEPGQTWDTIVQGEYDLSLNYWTNDIIDPDQKATFSVYGENDAKSYYTRYHNPEVAKLVEKGRTVLDAEKRRDIYYKIQEMAKKDVHWIDLYYSPFRNASHQYVENFHQTPMGRFTLEMTEINK</sequence>
<feature type="signal peptide" evidence="5">
    <location>
        <begin position="1"/>
        <end position="30"/>
    </location>
</feature>
<evidence type="ECO:0000256" key="4">
    <source>
        <dbReference type="ARBA" id="ARBA00022729"/>
    </source>
</evidence>
<keyword evidence="4 5" id="KW-0732">Signal</keyword>
<keyword evidence="3" id="KW-0813">Transport</keyword>
<dbReference type="InterPro" id="IPR023765">
    <property type="entry name" value="SBP_5_CS"/>
</dbReference>
<dbReference type="AlphaFoldDB" id="A0A369T9M9"/>
<comment type="similarity">
    <text evidence="2">Belongs to the bacterial solute-binding protein 5 family.</text>
</comment>
<evidence type="ECO:0000256" key="5">
    <source>
        <dbReference type="SAM" id="SignalP"/>
    </source>
</evidence>
<evidence type="ECO:0000259" key="6">
    <source>
        <dbReference type="Pfam" id="PF00496"/>
    </source>
</evidence>
<dbReference type="SUPFAM" id="SSF53850">
    <property type="entry name" value="Periplasmic binding protein-like II"/>
    <property type="match status" value="1"/>
</dbReference>
<comment type="subcellular location">
    <subcellularLocation>
        <location evidence="1">Periplasm</location>
    </subcellularLocation>
</comment>
<dbReference type="Pfam" id="PF00496">
    <property type="entry name" value="SBP_bac_5"/>
    <property type="match status" value="1"/>
</dbReference>
<dbReference type="PROSITE" id="PS01040">
    <property type="entry name" value="SBP_BACTERIAL_5"/>
    <property type="match status" value="1"/>
</dbReference>
<comment type="caution">
    <text evidence="7">The sequence shown here is derived from an EMBL/GenBank/DDBJ whole genome shotgun (WGS) entry which is preliminary data.</text>
</comment>
<name>A0A369T9M9_9PROT</name>
<dbReference type="GO" id="GO:0015833">
    <property type="term" value="P:peptide transport"/>
    <property type="evidence" value="ECO:0007669"/>
    <property type="project" value="TreeGrafter"/>
</dbReference>
<evidence type="ECO:0000313" key="7">
    <source>
        <dbReference type="EMBL" id="RDD61085.1"/>
    </source>
</evidence>
<reference evidence="7 8" key="1">
    <citation type="submission" date="2018-07" db="EMBL/GenBank/DDBJ databases">
        <title>Venubactetium sediminum gen. nov., sp. nov., isolated from a marine solar saltern.</title>
        <authorList>
            <person name="Wang S."/>
        </authorList>
    </citation>
    <scope>NUCLEOTIDE SEQUENCE [LARGE SCALE GENOMIC DNA]</scope>
    <source>
        <strain evidence="7 8">WD2A32</strain>
    </source>
</reference>